<feature type="region of interest" description="Disordered" evidence="2">
    <location>
        <begin position="823"/>
        <end position="845"/>
    </location>
</feature>
<evidence type="ECO:0000313" key="4">
    <source>
        <dbReference type="EMBL" id="JAB55567.1"/>
    </source>
</evidence>
<dbReference type="PANTHER" id="PTHR22443:SF18">
    <property type="entry name" value="NON-SPECIFIC LETHAL 1, ISOFORM M"/>
    <property type="match status" value="1"/>
</dbReference>
<feature type="region of interest" description="Disordered" evidence="2">
    <location>
        <begin position="1298"/>
        <end position="1340"/>
    </location>
</feature>
<organism evidence="4">
    <name type="scientific">Corethrella appendiculata</name>
    <dbReference type="NCBI Taxonomy" id="1370023"/>
    <lineage>
        <taxon>Eukaryota</taxon>
        <taxon>Metazoa</taxon>
        <taxon>Ecdysozoa</taxon>
        <taxon>Arthropoda</taxon>
        <taxon>Hexapoda</taxon>
        <taxon>Insecta</taxon>
        <taxon>Pterygota</taxon>
        <taxon>Neoptera</taxon>
        <taxon>Endopterygota</taxon>
        <taxon>Diptera</taxon>
        <taxon>Nematocera</taxon>
        <taxon>Culicoidea</taxon>
        <taxon>Chaoboridae</taxon>
        <taxon>Corethrella</taxon>
    </lineage>
</organism>
<feature type="region of interest" description="Disordered" evidence="2">
    <location>
        <begin position="756"/>
        <end position="781"/>
    </location>
</feature>
<feature type="compositionally biased region" description="Polar residues" evidence="2">
    <location>
        <begin position="356"/>
        <end position="371"/>
    </location>
</feature>
<accession>W4VR66</accession>
<evidence type="ECO:0000259" key="3">
    <source>
        <dbReference type="SMART" id="SM01300"/>
    </source>
</evidence>
<dbReference type="SMART" id="SM01300">
    <property type="entry name" value="PEHE"/>
    <property type="match status" value="1"/>
</dbReference>
<feature type="domain" description="PEHE" evidence="3">
    <location>
        <begin position="880"/>
        <end position="1086"/>
    </location>
</feature>
<evidence type="ECO:0000256" key="1">
    <source>
        <dbReference type="SAM" id="Coils"/>
    </source>
</evidence>
<feature type="compositionally biased region" description="Low complexity" evidence="2">
    <location>
        <begin position="42"/>
        <end position="77"/>
    </location>
</feature>
<feature type="region of interest" description="Disordered" evidence="2">
    <location>
        <begin position="528"/>
        <end position="587"/>
    </location>
</feature>
<feature type="region of interest" description="Disordered" evidence="2">
    <location>
        <begin position="1244"/>
        <end position="1280"/>
    </location>
</feature>
<sequence length="1340" mass="149015">GLITAASVNYYNESGAANTMAPALTDLKTQKNNKLSGASPRTTSLGTAASPSSSSTTTTSQTTDVVNTSSIPTTTTATTIDSNKQEIDINLIELALEELHRSSTTATDEPKINSSNVNQTHMDQQQNQQIINEQQNPSTLSPQSTINNSNIHHQQTTPISATTSNMGLQKDYLKENPDMEQMLGELASTSDMDLLQVFKSFETTPGSGEGLCDLASGLSLFNDVDVMNICETDATIQSTPPNKDKERREIHAEIEKRQAQMQRKYDFLLRRLTKLQARYTGQHVSEEVAGLFEHTQRYWKKKEREQNKNSLNQTQPSSIIPDIIPYQPPPISDKIKPISANAMKLFVKRIESLANTQHSSTGKRIQTQQYFSSDPSLSLASTSTSSPQQHNSSASFTPPTPPVPVTLSNTIPKFDDSATDQLEQVSGLLNTELRLLQKNIDSDATETSSGGESADEMIMYNNPVQQSLSISKRAAYRWARDRASIASRWTWLLAQIADLEYRIRQHNELYNQIKKNKGAVTLEDVASTSTTTASTSNTNPSTSSVNGYRGTLPGNSKPLDNNSETITPNGAYDQQQQTGTSRTKPFSRHGFRKRKLLQTVNLHTISKRASKTSTIKCGCQWPLHPCALCTGRQDPTAPRDLPDTIPAAERVALLDPGFHPVLSFAEDVSHSIHFEAIMRIPEWQQRIIRCTAKAAKLAAQRAVNNLNSNSIGGGSVEKVKQYHPDGRRKYNKHKIYTTTGLTNNKMKKIKSRRGLHLKSNNNNNNHKRIKSTSGSTTAAAQQQLQEVGANNFVNNKNLSQQRKIPTTYNDYFEASIASQMDGNVSVPRSKNSSPTMNHSRNERLLSDAKKNKTSYDIDNIVIPHSIAASTRVEILQYKEIPTPKWRFISDKEDEDCEEENEILAKTTNNNNNNNNNKINNTSHITNNNNNKEKLELTNDEININPPSDENGIVGVGVSSNPEDQYENLQEVYAKHERALLDERKKFQTYIRYPWSRSRANRRIDSRAESSGANTPDPKSPAPNTAVVGGDQESIPSPVCPSTPQTPLDGQEISEANVLNALNESINSLHRGRRRTVSTKLAQKDEVQRSTSPDPKEVIPPYDPLTFPLNDDSYDDMLKEMPSDHLRLVEDCIRQLTTATTTNPDGTTTTTTTTSASRAAALRKFSLSSLSNGKINGGISSNLSTSTTLSATEDNDLDCDDEQILMNKISTDLSMERAKKLESQLIMEKLLKNCDNDNVDLLNNDIGGRRHHQHQRRIRRGGGNNISVGKRGRGGGNKRHLHNNELLFDDDIYGDVDDLDDRDYEIEEESESEEDDLYKDEEDPNDPEWMIQVDPPGRGRL</sequence>
<feature type="compositionally biased region" description="Low complexity" evidence="2">
    <location>
        <begin position="372"/>
        <end position="387"/>
    </location>
</feature>
<dbReference type="GO" id="GO:0044545">
    <property type="term" value="C:NSL complex"/>
    <property type="evidence" value="ECO:0007669"/>
    <property type="project" value="TreeGrafter"/>
</dbReference>
<feature type="compositionally biased region" description="Polar residues" evidence="2">
    <location>
        <begin position="30"/>
        <end position="41"/>
    </location>
</feature>
<feature type="compositionally biased region" description="Polar residues" evidence="2">
    <location>
        <begin position="771"/>
        <end position="781"/>
    </location>
</feature>
<feature type="region of interest" description="Disordered" evidence="2">
    <location>
        <begin position="135"/>
        <end position="165"/>
    </location>
</feature>
<keyword evidence="1" id="KW-0175">Coiled coil</keyword>
<feature type="region of interest" description="Disordered" evidence="2">
    <location>
        <begin position="356"/>
        <end position="408"/>
    </location>
</feature>
<dbReference type="EMBL" id="GANO01004304">
    <property type="protein sequence ID" value="JAB55567.1"/>
    <property type="molecule type" value="mRNA"/>
</dbReference>
<feature type="compositionally biased region" description="Polar residues" evidence="2">
    <location>
        <begin position="137"/>
        <end position="165"/>
    </location>
</feature>
<protein>
    <submittedName>
        <fullName evidence="4">Putative waharan</fullName>
    </submittedName>
</protein>
<feature type="compositionally biased region" description="Polar residues" evidence="2">
    <location>
        <begin position="558"/>
        <end position="584"/>
    </location>
</feature>
<feature type="compositionally biased region" description="Basic residues" evidence="2">
    <location>
        <begin position="1269"/>
        <end position="1280"/>
    </location>
</feature>
<feature type="region of interest" description="Disordered" evidence="2">
    <location>
        <begin position="1001"/>
        <end position="1049"/>
    </location>
</feature>
<feature type="compositionally biased region" description="Basic residues" evidence="2">
    <location>
        <begin position="1248"/>
        <end position="1259"/>
    </location>
</feature>
<reference evidence="4" key="1">
    <citation type="journal article" date="2014" name="Insect Biochem. Mol. Biol.">
        <title>An insight into the sialome of the frog biting fly, Corethrella appendiculata.</title>
        <authorList>
            <person name="Ribeiro J.M.C."/>
            <person name="Chagas A.C."/>
            <person name="Pham V.M."/>
            <person name="Lounibos L.P."/>
            <person name="Calvo E."/>
        </authorList>
    </citation>
    <scope>NUCLEOTIDE SEQUENCE</scope>
    <source>
        <tissue evidence="4">Salivary glands</tissue>
    </source>
</reference>
<dbReference type="GO" id="GO:0035035">
    <property type="term" value="F:histone acetyltransferase binding"/>
    <property type="evidence" value="ECO:0007669"/>
    <property type="project" value="TreeGrafter"/>
</dbReference>
<feature type="non-terminal residue" evidence="4">
    <location>
        <position position="1"/>
    </location>
</feature>
<name>W4VR66_9DIPT</name>
<feature type="coiled-coil region" evidence="1">
    <location>
        <begin position="251"/>
        <end position="278"/>
    </location>
</feature>
<feature type="compositionally biased region" description="Low complexity" evidence="2">
    <location>
        <begin position="528"/>
        <end position="544"/>
    </location>
</feature>
<feature type="region of interest" description="Disordered" evidence="2">
    <location>
        <begin position="30"/>
        <end position="77"/>
    </location>
</feature>
<proteinExistence type="evidence at transcript level"/>
<feature type="coiled-coil region" evidence="1">
    <location>
        <begin position="924"/>
        <end position="985"/>
    </location>
</feature>
<feature type="region of interest" description="Disordered" evidence="2">
    <location>
        <begin position="1082"/>
        <end position="1106"/>
    </location>
</feature>
<feature type="compositionally biased region" description="Low complexity" evidence="2">
    <location>
        <begin position="315"/>
        <end position="325"/>
    </location>
</feature>
<feature type="compositionally biased region" description="Acidic residues" evidence="2">
    <location>
        <begin position="1298"/>
        <end position="1325"/>
    </location>
</feature>
<dbReference type="InterPro" id="IPR029332">
    <property type="entry name" value="PEHE_dom"/>
</dbReference>
<dbReference type="InterPro" id="IPR026180">
    <property type="entry name" value="NSL1"/>
</dbReference>
<dbReference type="PANTHER" id="PTHR22443">
    <property type="entry name" value="NON-SPECIFIC LETHAL 1, ISOFORM M"/>
    <property type="match status" value="1"/>
</dbReference>
<evidence type="ECO:0000256" key="2">
    <source>
        <dbReference type="SAM" id="MobiDB-lite"/>
    </source>
</evidence>
<feature type="compositionally biased region" description="Polar residues" evidence="2">
    <location>
        <begin position="823"/>
        <end position="838"/>
    </location>
</feature>
<feature type="region of interest" description="Disordered" evidence="2">
    <location>
        <begin position="303"/>
        <end position="327"/>
    </location>
</feature>